<dbReference type="EMBL" id="JARELW010000001">
    <property type="protein sequence ID" value="MEA8798247.1"/>
    <property type="molecule type" value="Genomic_DNA"/>
</dbReference>
<evidence type="ECO:0000313" key="1">
    <source>
        <dbReference type="EMBL" id="MEA8798247.1"/>
    </source>
</evidence>
<proteinExistence type="predicted"/>
<organism evidence="1 2">
    <name type="scientific">Klebsiella aerogenes</name>
    <name type="common">Enterobacter aerogenes</name>
    <dbReference type="NCBI Taxonomy" id="548"/>
    <lineage>
        <taxon>Bacteria</taxon>
        <taxon>Pseudomonadati</taxon>
        <taxon>Pseudomonadota</taxon>
        <taxon>Gammaproteobacteria</taxon>
        <taxon>Enterobacterales</taxon>
        <taxon>Enterobacteriaceae</taxon>
        <taxon>Klebsiella/Raoultella group</taxon>
        <taxon>Klebsiella</taxon>
    </lineage>
</organism>
<dbReference type="Proteomes" id="UP001303386">
    <property type="component" value="Unassembled WGS sequence"/>
</dbReference>
<sequence length="86" mass="9584">MLNERNWGKLLYFIGLWIFSSSADAGLPNFSSEYLRASPCVATRKLFTINSYGVAKQIPPLPFSPLPADDELNEPTDAFAMQKSLN</sequence>
<evidence type="ECO:0000313" key="2">
    <source>
        <dbReference type="Proteomes" id="UP001303386"/>
    </source>
</evidence>
<accession>A0AAW9LJP8</accession>
<name>A0AAW9LJP8_KLEAE</name>
<dbReference type="RefSeq" id="WP_032708037.1">
    <property type="nucleotide sequence ID" value="NZ_AP022108.1"/>
</dbReference>
<reference evidence="1" key="1">
    <citation type="journal article" date="2023" name="J. Hosp. Infect.">
        <title>Cross-contamination of carbapenem-resistant Gram-negative bacteria between patients and hospital environment in the first year of a newly built surgical ward.</title>
        <authorList>
            <person name="Boutin S."/>
            <person name="Scherrer M."/>
            <person name="Spath I."/>
            <person name="Kocer K."/>
            <person name="Heeg K."/>
            <person name="Nurjadi D."/>
        </authorList>
    </citation>
    <scope>NUCLEOTIDE SEQUENCE</scope>
    <source>
        <strain evidence="1">KE10384</strain>
    </source>
</reference>
<protein>
    <submittedName>
        <fullName evidence="1">Uncharacterized protein</fullName>
    </submittedName>
</protein>
<comment type="caution">
    <text evidence="1">The sequence shown here is derived from an EMBL/GenBank/DDBJ whole genome shotgun (WGS) entry which is preliminary data.</text>
</comment>
<gene>
    <name evidence="1" type="ORF">PZT46_03095</name>
</gene>
<dbReference type="AlphaFoldDB" id="A0AAW9LJP8"/>